<feature type="domain" description="RapZ C-terminal" evidence="1">
    <location>
        <begin position="33"/>
        <end position="121"/>
    </location>
</feature>
<dbReference type="EMBL" id="CP023693">
    <property type="protein sequence ID" value="QEV36514.1"/>
    <property type="molecule type" value="Genomic_DNA"/>
</dbReference>
<dbReference type="InterPro" id="IPR053931">
    <property type="entry name" value="RapZ_C"/>
</dbReference>
<dbReference type="AlphaFoldDB" id="A0AAV4KFE8"/>
<evidence type="ECO:0000313" key="2">
    <source>
        <dbReference type="EMBL" id="GGR20815.1"/>
    </source>
</evidence>
<dbReference type="Proteomes" id="UP000326029">
    <property type="component" value="Chromosome"/>
</dbReference>
<dbReference type="Proteomes" id="UP000642014">
    <property type="component" value="Unassembled WGS sequence"/>
</dbReference>
<dbReference type="Pfam" id="PF22740">
    <property type="entry name" value="PapZ_C"/>
    <property type="match status" value="1"/>
</dbReference>
<protein>
    <recommendedName>
        <fullName evidence="1">RapZ C-terminal domain-containing protein</fullName>
    </recommendedName>
</protein>
<reference evidence="2" key="3">
    <citation type="submission" date="2023-08" db="EMBL/GenBank/DDBJ databases">
        <authorList>
            <person name="Sun Q."/>
            <person name="Ohkuma M."/>
        </authorList>
    </citation>
    <scope>NUCLEOTIDE SEQUENCE</scope>
    <source>
        <strain evidence="2">JCM 4205</strain>
    </source>
</reference>
<sequence length="144" mass="15686">MQTTHLPGRGLVAAVISSIGICYHGAHALVTDRLYLDLGRVLRNPADDPTMRYRTGLDDDVYAHVLKTPGALTLINRTAVQLRALADEVSMGRLVRLTVACQGGRHRSVAAVETVGRLVWEAWGGAYGAGIEHHYADHPGRPRR</sequence>
<evidence type="ECO:0000313" key="5">
    <source>
        <dbReference type="Proteomes" id="UP000642014"/>
    </source>
</evidence>
<gene>
    <name evidence="3" type="ORF">CP977_33745</name>
    <name evidence="2" type="ORF">GCM10010497_23940</name>
</gene>
<reference evidence="2 5" key="1">
    <citation type="journal article" date="2014" name="Int. J. Syst. Evol. Microbiol.">
        <title>Complete genome sequence of Corynebacterium casei LMG S-19264T (=DSM 44701T), isolated from a smear-ripened cheese.</title>
        <authorList>
            <consortium name="US DOE Joint Genome Institute (JGI-PGF)"/>
            <person name="Walter F."/>
            <person name="Albersmeier A."/>
            <person name="Kalinowski J."/>
            <person name="Ruckert C."/>
        </authorList>
    </citation>
    <scope>NUCLEOTIDE SEQUENCE [LARGE SCALE GENOMIC DNA]</scope>
    <source>
        <strain evidence="2 5">JCM 4205</strain>
    </source>
</reference>
<keyword evidence="4" id="KW-1185">Reference proteome</keyword>
<evidence type="ECO:0000313" key="4">
    <source>
        <dbReference type="Proteomes" id="UP000326029"/>
    </source>
</evidence>
<proteinExistence type="predicted"/>
<organism evidence="2 5">
    <name type="scientific">Streptomyces cinereoruber</name>
    <dbReference type="NCBI Taxonomy" id="67260"/>
    <lineage>
        <taxon>Bacteria</taxon>
        <taxon>Bacillati</taxon>
        <taxon>Actinomycetota</taxon>
        <taxon>Actinomycetes</taxon>
        <taxon>Kitasatosporales</taxon>
        <taxon>Streptomycetaceae</taxon>
        <taxon>Streptomyces</taxon>
    </lineage>
</organism>
<dbReference type="GeneID" id="95458708"/>
<dbReference type="EMBL" id="BMSJ01000003">
    <property type="protein sequence ID" value="GGR20815.1"/>
    <property type="molecule type" value="Genomic_DNA"/>
</dbReference>
<reference evidence="3 4" key="2">
    <citation type="submission" date="2017-09" db="EMBL/GenBank/DDBJ databases">
        <authorList>
            <person name="Lee N."/>
            <person name="Cho B.-K."/>
        </authorList>
    </citation>
    <scope>NUCLEOTIDE SEQUENCE [LARGE SCALE GENOMIC DNA]</scope>
    <source>
        <strain evidence="3 4">ATCC 19740</strain>
    </source>
</reference>
<name>A0AAV4KFE8_9ACTN</name>
<evidence type="ECO:0000259" key="1">
    <source>
        <dbReference type="Pfam" id="PF22740"/>
    </source>
</evidence>
<accession>A0AAV4KFE8</accession>
<evidence type="ECO:0000313" key="3">
    <source>
        <dbReference type="EMBL" id="QEV36514.1"/>
    </source>
</evidence>
<dbReference type="RefSeq" id="WP_152371435.1">
    <property type="nucleotide sequence ID" value="NZ_BMSJ01000003.1"/>
</dbReference>